<dbReference type="InterPro" id="IPR001300">
    <property type="entry name" value="Peptidase_C2_calpain_cat"/>
</dbReference>
<sequence length="1683" mass="189993">MYSTHGSEVTKIDAFTPPWPFWNDQLVNKLDWKTTPPGDFISGRPGSGRQSSRKSVSRKSMSRKSVAKKSITGGKKKSIAGGGGRKSVAGSRKSVSGSRKSVASTGRKSVSRASGNNASASRKSVAKGGGRKSVAGGRKSVAGGRKSVAGGRKSVAGGRKSVAGGRKSVSGGSKSGSSGGQSVSMAPRKTVAPKKTFLGHKDGKKGDKRPADAEQEEEPLFVDPKGKEFMPKSLPVHKWERPCIVNPNIAYSLDIEPGPLDLWTPNRHLVKSKVMRHIISSVMCLETDGRANPFVKDCQTSTYIPNSGEFWNPRDHVYALTPVGEKTKHSPQYNNCGMYIIRLFFMGKWRRLVVDDSFPYDENGNLLLLRSRESKNIWMQLLTKGLLKVAALSWNSVDETFDFNVISLLTGWICNSIDVSLMTEEPIWKIIQGHCIEGKHSPERICDSVNPKTCIFDAMDIFLDKPKSRSVFVHLPEVMEETEHFFIPCFEGLAYVKTALNDEIPVCDPKWKNIRWVDWALDRGIIRGKPGTVRKILELFVPLKKGNHIFVETPSEVKEDVGDAFLVTHLPGYFKSDAYMYNKIYRHFRKLDIYYKRSYFEIEKIMDNVFVDLPKLMEKDKQIPAPANTFKDHFFLASDSPNCKNIFVTLTTLCEKNDTYGYIACEGYNWQSTSQGPIWFSIRTRGTRTHSINLGPGLQVCRFWYNLPCLNYISFHSRTQFYLTSKEEILNMQSVETASYMTYGADMAEIFSKLMKAPLGSVTQGECITKYIGAFCPPNLRFQNLPSPADPKGCLNIVKLEELFEEKVVELIMENEPDIDKCVQIIRGFQDFFLNPDFGEKALEKGQYPQYIPTLTKIKEVKQQLLQEFRDTKKAWINSIDKDEEATSDGKRSKSIKGNLGKKSIRRPSSKKSIRRQSAKKSTRRQSSKKSIRRQSAKKSTRRQSSKKSIRRQSAKKSIRRSSTKSTKGSTKGASTKGGGSSDKKKTDKSINDGKFSMYLLDGPKHNATLLRKMLKYEEDLLAAYPFRYDNDRKLCYYDYLGTSDATALSYQDWVPIVTMVINVHSDMYIPCGFILFSEVKNVHLDVYDLDTNIHIPFEYTPNNLIHLKQNANGYAVVVYKINEEAKAGEPVASAWRVRVYGVDRENVPHPCLITSKKVTEEKENELDEDPSKYNCRSEPGPHPLLVTQSVTGLYFPNPSSKICRFLIKVTRSVVISLGFSASNKDVKIRLNITGCYGKKIIELNGVGELIIPVIVLHFHDAELQQAGEGLERFYYFCGEVEVMFNSWPLKPKEAQILEESIKWKEEELAEKIISLKKKDSVAKSRQSVKSLQNKDTRSRRSSTSKDVTKPSTDGGPCWKIALYAEKEHSDCVKLVLDKRYEESFFKKKAAIWDVENPNRTETGRMLRQTFINSIGKGKENHEETTQTNEVVNSDAAVPPTKASKVSPPLPQDDNPQTTKRKSSSSSRKGSLKTRRKSGTTSLKNELIATDYLSSAKLLPPLIDKFSLQLPDEVIPIVVKLEPVPTRAPLRLGPFREEIPTPVEEILGELDTTKRDFYNEMPEAELSEISSGMNAITNASSTQTMKQEVFDQTYEFSYFSQKQAGDAAINLAYEERDKVIRELMQELEMIKTKKGVTGFGSKKSERRQSKKSIRRQSKKSMRRQSKKSIRRQSKKSIRRQSKK</sequence>
<dbReference type="Gene3D" id="2.150.10.10">
    <property type="entry name" value="Serralysin-like metalloprotease, C-terminal"/>
    <property type="match status" value="1"/>
</dbReference>
<feature type="compositionally biased region" description="Low complexity" evidence="2">
    <location>
        <begin position="964"/>
        <end position="975"/>
    </location>
</feature>
<feature type="region of interest" description="Disordered" evidence="2">
    <location>
        <begin position="1634"/>
        <end position="1683"/>
    </location>
</feature>
<feature type="region of interest" description="Disordered" evidence="2">
    <location>
        <begin position="1160"/>
        <end position="1179"/>
    </location>
</feature>
<dbReference type="GO" id="GO:0004198">
    <property type="term" value="F:calcium-dependent cysteine-type endopeptidase activity"/>
    <property type="evidence" value="ECO:0007669"/>
    <property type="project" value="InterPro"/>
</dbReference>
<dbReference type="InterPro" id="IPR011049">
    <property type="entry name" value="Serralysin-like_metalloprot_C"/>
</dbReference>
<feature type="domain" description="Calpain catalytic" evidence="3">
    <location>
        <begin position="238"/>
        <end position="432"/>
    </location>
</feature>
<dbReference type="RefSeq" id="XP_024086085.1">
    <property type="nucleotide sequence ID" value="XM_024230317.1"/>
</dbReference>
<dbReference type="InterPro" id="IPR054094">
    <property type="entry name" value="Androglobin_IV"/>
</dbReference>
<dbReference type="InterPro" id="IPR053033">
    <property type="entry name" value="Androglobin-like"/>
</dbReference>
<feature type="region of interest" description="Disordered" evidence="2">
    <location>
        <begin position="883"/>
        <end position="989"/>
    </location>
</feature>
<accession>A0A8I6SVD3</accession>
<feature type="compositionally biased region" description="Basic residues" evidence="2">
    <location>
        <begin position="51"/>
        <end position="67"/>
    </location>
</feature>
<feature type="compositionally biased region" description="Basic and acidic residues" evidence="2">
    <location>
        <begin position="199"/>
        <end position="212"/>
    </location>
</feature>
<feature type="compositionally biased region" description="Low complexity" evidence="2">
    <location>
        <begin position="160"/>
        <end position="172"/>
    </location>
</feature>
<feature type="compositionally biased region" description="Basic residues" evidence="2">
    <location>
        <begin position="1648"/>
        <end position="1683"/>
    </location>
</feature>
<dbReference type="EnsemblMetazoa" id="XM_014406619.2">
    <property type="protein sequence ID" value="XP_014262105.1"/>
    <property type="gene ID" value="LOC106674107"/>
</dbReference>
<name>A0A8I6SVD3_CIMLE</name>
<dbReference type="KEGG" id="clec:106674107"/>
<feature type="region of interest" description="Disordered" evidence="2">
    <location>
        <begin position="1415"/>
        <end position="1481"/>
    </location>
</feature>
<feature type="compositionally biased region" description="Low complexity" evidence="2">
    <location>
        <begin position="86"/>
        <end position="104"/>
    </location>
</feature>
<feature type="region of interest" description="Disordered" evidence="2">
    <location>
        <begin position="1325"/>
        <end position="1353"/>
    </location>
</feature>
<dbReference type="SUPFAM" id="SSF54001">
    <property type="entry name" value="Cysteine proteinases"/>
    <property type="match status" value="1"/>
</dbReference>
<evidence type="ECO:0000256" key="2">
    <source>
        <dbReference type="SAM" id="MobiDB-lite"/>
    </source>
</evidence>
<dbReference type="EnsemblMetazoa" id="XM_024230317.1">
    <property type="protein sequence ID" value="XP_024086085.1"/>
    <property type="gene ID" value="LOC106674107"/>
</dbReference>
<comment type="caution">
    <text evidence="1">Lacks conserved residue(s) required for the propagation of feature annotation.</text>
</comment>
<evidence type="ECO:0000313" key="5">
    <source>
        <dbReference type="Proteomes" id="UP000494040"/>
    </source>
</evidence>
<organism evidence="4 5">
    <name type="scientific">Cimex lectularius</name>
    <name type="common">Bed bug</name>
    <name type="synonym">Acanthia lectularia</name>
    <dbReference type="NCBI Taxonomy" id="79782"/>
    <lineage>
        <taxon>Eukaryota</taxon>
        <taxon>Metazoa</taxon>
        <taxon>Ecdysozoa</taxon>
        <taxon>Arthropoda</taxon>
        <taxon>Hexapoda</taxon>
        <taxon>Insecta</taxon>
        <taxon>Pterygota</taxon>
        <taxon>Neoptera</taxon>
        <taxon>Paraneoptera</taxon>
        <taxon>Hemiptera</taxon>
        <taxon>Heteroptera</taxon>
        <taxon>Panheteroptera</taxon>
        <taxon>Cimicomorpha</taxon>
        <taxon>Cimicidae</taxon>
        <taxon>Cimex</taxon>
    </lineage>
</organism>
<dbReference type="PANTHER" id="PTHR46298">
    <property type="entry name" value="ANDROGLOBIN"/>
    <property type="match status" value="1"/>
</dbReference>
<reference evidence="4" key="1">
    <citation type="submission" date="2022-01" db="UniProtKB">
        <authorList>
            <consortium name="EnsemblMetazoa"/>
        </authorList>
    </citation>
    <scope>IDENTIFICATION</scope>
</reference>
<dbReference type="OrthoDB" id="9374162at2759"/>
<dbReference type="GO" id="GO:0006508">
    <property type="term" value="P:proteolysis"/>
    <property type="evidence" value="ECO:0007669"/>
    <property type="project" value="InterPro"/>
</dbReference>
<dbReference type="GeneID" id="106674107"/>
<dbReference type="InterPro" id="IPR038765">
    <property type="entry name" value="Papain-like_cys_pep_sf"/>
</dbReference>
<dbReference type="Pfam" id="PF22068">
    <property type="entry name" value="Androglobin_II"/>
    <property type="match status" value="1"/>
</dbReference>
<dbReference type="RefSeq" id="XP_014262105.1">
    <property type="nucleotide sequence ID" value="XM_014406619.2"/>
</dbReference>
<protein>
    <recommendedName>
        <fullName evidence="3">Calpain catalytic domain-containing protein</fullName>
    </recommendedName>
</protein>
<evidence type="ECO:0000259" key="3">
    <source>
        <dbReference type="PROSITE" id="PS50203"/>
    </source>
</evidence>
<dbReference type="Pfam" id="PF00648">
    <property type="entry name" value="Peptidase_C2"/>
    <property type="match status" value="1"/>
</dbReference>
<dbReference type="PROSITE" id="PS50203">
    <property type="entry name" value="CALPAIN_CAT"/>
    <property type="match status" value="1"/>
</dbReference>
<dbReference type="PANTHER" id="PTHR46298:SF1">
    <property type="entry name" value="ANDROGLOBIN"/>
    <property type="match status" value="1"/>
</dbReference>
<feature type="compositionally biased region" description="Low complexity" evidence="2">
    <location>
        <begin position="111"/>
        <end position="123"/>
    </location>
</feature>
<dbReference type="Proteomes" id="UP000494040">
    <property type="component" value="Unassembled WGS sequence"/>
</dbReference>
<dbReference type="Pfam" id="PF22069">
    <property type="entry name" value="Androglobin_IV"/>
    <property type="match status" value="1"/>
</dbReference>
<dbReference type="OMA" id="DMYKEMR"/>
<evidence type="ECO:0000256" key="1">
    <source>
        <dbReference type="PROSITE-ProRule" id="PRU00239"/>
    </source>
</evidence>
<evidence type="ECO:0000313" key="4">
    <source>
        <dbReference type="EnsemblMetazoa" id="XP_024086085.1"/>
    </source>
</evidence>
<keyword evidence="5" id="KW-1185">Reference proteome</keyword>
<feature type="region of interest" description="Disordered" evidence="2">
    <location>
        <begin position="33"/>
        <end position="226"/>
    </location>
</feature>
<feature type="compositionally biased region" description="Basic residues" evidence="2">
    <location>
        <begin position="903"/>
        <end position="963"/>
    </location>
</feature>
<dbReference type="InterPro" id="IPR054093">
    <property type="entry name" value="Androglobin_II"/>
</dbReference>
<proteinExistence type="predicted"/>